<protein>
    <submittedName>
        <fullName evidence="4">Uncharacterized protein</fullName>
    </submittedName>
</protein>
<dbReference type="SMART" id="SM00320">
    <property type="entry name" value="WD40"/>
    <property type="match status" value="3"/>
</dbReference>
<dbReference type="InterPro" id="IPR051944">
    <property type="entry name" value="BEACH_domain_protein"/>
</dbReference>
<evidence type="ECO:0000256" key="3">
    <source>
        <dbReference type="PROSITE-ProRule" id="PRU00221"/>
    </source>
</evidence>
<evidence type="ECO:0000256" key="1">
    <source>
        <dbReference type="ARBA" id="ARBA00022574"/>
    </source>
</evidence>
<dbReference type="PROSITE" id="PS50082">
    <property type="entry name" value="WD_REPEATS_2"/>
    <property type="match status" value="1"/>
</dbReference>
<gene>
    <name evidence="4" type="ORF">DGAL_LOCUS3588</name>
</gene>
<dbReference type="InterPro" id="IPR036322">
    <property type="entry name" value="WD40_repeat_dom_sf"/>
</dbReference>
<dbReference type="EMBL" id="CAKKLH010000055">
    <property type="protein sequence ID" value="CAH0101260.1"/>
    <property type="molecule type" value="Genomic_DNA"/>
</dbReference>
<evidence type="ECO:0000313" key="4">
    <source>
        <dbReference type="EMBL" id="CAH0101260.1"/>
    </source>
</evidence>
<dbReference type="Gene3D" id="2.130.10.10">
    <property type="entry name" value="YVTN repeat-like/Quinoprotein amine dehydrogenase"/>
    <property type="match status" value="1"/>
</dbReference>
<dbReference type="PROSITE" id="PS50294">
    <property type="entry name" value="WD_REPEATS_REGION"/>
    <property type="match status" value="1"/>
</dbReference>
<name>A0A8J2WE59_9CRUS</name>
<evidence type="ECO:0000256" key="2">
    <source>
        <dbReference type="ARBA" id="ARBA00022737"/>
    </source>
</evidence>
<dbReference type="InterPro" id="IPR001680">
    <property type="entry name" value="WD40_rpt"/>
</dbReference>
<keyword evidence="1 3" id="KW-0853">WD repeat</keyword>
<organism evidence="4 5">
    <name type="scientific">Daphnia galeata</name>
    <dbReference type="NCBI Taxonomy" id="27404"/>
    <lineage>
        <taxon>Eukaryota</taxon>
        <taxon>Metazoa</taxon>
        <taxon>Ecdysozoa</taxon>
        <taxon>Arthropoda</taxon>
        <taxon>Crustacea</taxon>
        <taxon>Branchiopoda</taxon>
        <taxon>Diplostraca</taxon>
        <taxon>Cladocera</taxon>
        <taxon>Anomopoda</taxon>
        <taxon>Daphniidae</taxon>
        <taxon>Daphnia</taxon>
    </lineage>
</organism>
<dbReference type="Proteomes" id="UP000789390">
    <property type="component" value="Unassembled WGS sequence"/>
</dbReference>
<keyword evidence="2" id="KW-0677">Repeat</keyword>
<proteinExistence type="predicted"/>
<feature type="repeat" description="WD" evidence="3">
    <location>
        <begin position="153"/>
        <end position="194"/>
    </location>
</feature>
<comment type="caution">
    <text evidence="4">The sequence shown here is derived from an EMBL/GenBank/DDBJ whole genome shotgun (WGS) entry which is preliminary data.</text>
</comment>
<dbReference type="Pfam" id="PF00400">
    <property type="entry name" value="WD40"/>
    <property type="match status" value="2"/>
</dbReference>
<dbReference type="PROSITE" id="PS00678">
    <property type="entry name" value="WD_REPEATS_1"/>
    <property type="match status" value="1"/>
</dbReference>
<evidence type="ECO:0000313" key="5">
    <source>
        <dbReference type="Proteomes" id="UP000789390"/>
    </source>
</evidence>
<dbReference type="PANTHER" id="PTHR46108">
    <property type="entry name" value="BLUE CHEESE"/>
    <property type="match status" value="1"/>
</dbReference>
<dbReference type="InterPro" id="IPR019775">
    <property type="entry name" value="WD40_repeat_CS"/>
</dbReference>
<dbReference type="AlphaFoldDB" id="A0A8J2WE59"/>
<dbReference type="SUPFAM" id="SSF50978">
    <property type="entry name" value="WD40 repeat-like"/>
    <property type="match status" value="1"/>
</dbReference>
<accession>A0A8J2WE59</accession>
<reference evidence="4" key="1">
    <citation type="submission" date="2021-11" db="EMBL/GenBank/DDBJ databases">
        <authorList>
            <person name="Schell T."/>
        </authorList>
    </citation>
    <scope>NUCLEOTIDE SEQUENCE</scope>
    <source>
        <strain evidence="4">M5</strain>
    </source>
</reference>
<sequence>MALPLAGQAAMQILPLLPSASGFHSSGSGGSGAAAEAFFHHVDHLSPSLQAVKELKRPLGHMIGAERSVVAVEENKCLLPPNYTRCVAWGYADHSIRLVPHDSDKALVCETPFHQEILTCVCPTGRTVVTGGANTVVTVWDLGKKQFTIRQHLYGHTEAVTGLAASAGYHILVSGSRDRTAIVWDLSRLTFIRQLTGHNAPLAATDINELTGDIATCSGTWLHLWSINGDPLVSVNTLVVFMCSTTTGVAGHYSSEIVHLPNCKLLSGEKVNWLT</sequence>
<dbReference type="OrthoDB" id="10018316at2759"/>
<dbReference type="PANTHER" id="PTHR46108:SF4">
    <property type="entry name" value="BLUE CHEESE"/>
    <property type="match status" value="1"/>
</dbReference>
<dbReference type="InterPro" id="IPR015943">
    <property type="entry name" value="WD40/YVTN_repeat-like_dom_sf"/>
</dbReference>
<keyword evidence="5" id="KW-1185">Reference proteome</keyword>